<sequence length="382" mass="41426">MPNKILRVEGVSQRFDYRRARTIQDRFTRAKVEADSFWALEQVSFDLEAGKSLALLGANGSGKSTLLKVVGGIYRPTTGNVYRKGRLGALLELGAGFHPELTGRENIYLNGSILGLSKKSINTIFDDIVDFSGISQFIDSPVKTYSSGMYVRLGFAVAVHVDPDLLLVDEVLAVGDEAFQNQCLKKVRVLQSEGRSIVLVTHSMDNAIAFTQESVLLKHGQVVYAGPTEVAAGKYHQIVNESAITNSNTVSPITGKIVNSDSSNTLQHKVSADVNIDFAFNAIQESLELSLNVEIWTSDGYRIVNSVQKLLIHSIAQSHSGTITLRNLVLGEGEYRLALRLMNTSDDSLVAVNESVGFIAIPRSASNSGLIPVEVSIGNLEG</sequence>
<evidence type="ECO:0000256" key="4">
    <source>
        <dbReference type="ARBA" id="ARBA00022840"/>
    </source>
</evidence>
<dbReference type="EMBL" id="CAFBPK010000004">
    <property type="protein sequence ID" value="CAB5013140.1"/>
    <property type="molecule type" value="Genomic_DNA"/>
</dbReference>
<reference evidence="8" key="1">
    <citation type="submission" date="2020-05" db="EMBL/GenBank/DDBJ databases">
        <authorList>
            <person name="Chiriac C."/>
            <person name="Salcher M."/>
            <person name="Ghai R."/>
            <person name="Kavagutti S V."/>
        </authorList>
    </citation>
    <scope>NUCLEOTIDE SEQUENCE</scope>
</reference>
<evidence type="ECO:0000256" key="1">
    <source>
        <dbReference type="ARBA" id="ARBA00005417"/>
    </source>
</evidence>
<evidence type="ECO:0000313" key="8">
    <source>
        <dbReference type="EMBL" id="CAB4752162.1"/>
    </source>
</evidence>
<dbReference type="PROSITE" id="PS50893">
    <property type="entry name" value="ABC_TRANSPORTER_2"/>
    <property type="match status" value="1"/>
</dbReference>
<comment type="similarity">
    <text evidence="1">Belongs to the ABC transporter superfamily.</text>
</comment>
<dbReference type="AlphaFoldDB" id="A0A6J6TX31"/>
<dbReference type="EMBL" id="CAFAAO010000002">
    <property type="protein sequence ID" value="CAB4794742.1"/>
    <property type="molecule type" value="Genomic_DNA"/>
</dbReference>
<name>A0A6J6TX31_9ZZZZ</name>
<dbReference type="GO" id="GO:0016887">
    <property type="term" value="F:ATP hydrolysis activity"/>
    <property type="evidence" value="ECO:0007669"/>
    <property type="project" value="InterPro"/>
</dbReference>
<dbReference type="Gene3D" id="3.40.50.300">
    <property type="entry name" value="P-loop containing nucleotide triphosphate hydrolases"/>
    <property type="match status" value="1"/>
</dbReference>
<dbReference type="InterPro" id="IPR050683">
    <property type="entry name" value="Bact_Polysacc_Export_ATP-bd"/>
</dbReference>
<dbReference type="CDD" id="cd03220">
    <property type="entry name" value="ABC_KpsT_Wzt"/>
    <property type="match status" value="1"/>
</dbReference>
<keyword evidence="4" id="KW-0067">ATP-binding</keyword>
<evidence type="ECO:0000313" key="7">
    <source>
        <dbReference type="EMBL" id="CAB4338929.1"/>
    </source>
</evidence>
<feature type="domain" description="ABC transporter" evidence="5">
    <location>
        <begin position="6"/>
        <end position="244"/>
    </location>
</feature>
<gene>
    <name evidence="8" type="ORF">UFOPK2824_00755</name>
    <name evidence="9" type="ORF">UFOPK3037_00195</name>
    <name evidence="6" type="ORF">UFOPK3406_00177</name>
    <name evidence="7" type="ORF">UFOPK3925_00812</name>
    <name evidence="10" type="ORF">UFOPK4097_00448</name>
</gene>
<dbReference type="GO" id="GO:0140359">
    <property type="term" value="F:ABC-type transporter activity"/>
    <property type="evidence" value="ECO:0007669"/>
    <property type="project" value="InterPro"/>
</dbReference>
<keyword evidence="3" id="KW-0547">Nucleotide-binding</keyword>
<protein>
    <submittedName>
        <fullName evidence="8">Unannotated protein</fullName>
    </submittedName>
</protein>
<dbReference type="EMBL" id="CAEZZD010000110">
    <property type="protein sequence ID" value="CAB4752162.1"/>
    <property type="molecule type" value="Genomic_DNA"/>
</dbReference>
<dbReference type="EMBL" id="CAESAD010000004">
    <property type="protein sequence ID" value="CAB4338929.1"/>
    <property type="molecule type" value="Genomic_DNA"/>
</dbReference>
<accession>A0A6J6TX31</accession>
<dbReference type="InterPro" id="IPR015860">
    <property type="entry name" value="ABC_transpr_TagH-like"/>
</dbReference>
<evidence type="ECO:0000256" key="3">
    <source>
        <dbReference type="ARBA" id="ARBA00022741"/>
    </source>
</evidence>
<dbReference type="InterPro" id="IPR027417">
    <property type="entry name" value="P-loop_NTPase"/>
</dbReference>
<dbReference type="Pfam" id="PF00005">
    <property type="entry name" value="ABC_tran"/>
    <property type="match status" value="1"/>
</dbReference>
<dbReference type="EMBL" id="CAESAI010000002">
    <property type="protein sequence ID" value="CAB4330925.1"/>
    <property type="molecule type" value="Genomic_DNA"/>
</dbReference>
<organism evidence="8">
    <name type="scientific">freshwater metagenome</name>
    <dbReference type="NCBI Taxonomy" id="449393"/>
    <lineage>
        <taxon>unclassified sequences</taxon>
        <taxon>metagenomes</taxon>
        <taxon>ecological metagenomes</taxon>
    </lineage>
</organism>
<dbReference type="SUPFAM" id="SSF52540">
    <property type="entry name" value="P-loop containing nucleoside triphosphate hydrolases"/>
    <property type="match status" value="1"/>
</dbReference>
<dbReference type="GO" id="GO:0016020">
    <property type="term" value="C:membrane"/>
    <property type="evidence" value="ECO:0007669"/>
    <property type="project" value="InterPro"/>
</dbReference>
<keyword evidence="2" id="KW-0813">Transport</keyword>
<evidence type="ECO:0000313" key="9">
    <source>
        <dbReference type="EMBL" id="CAB4794742.1"/>
    </source>
</evidence>
<evidence type="ECO:0000256" key="2">
    <source>
        <dbReference type="ARBA" id="ARBA00022448"/>
    </source>
</evidence>
<evidence type="ECO:0000259" key="5">
    <source>
        <dbReference type="PROSITE" id="PS50893"/>
    </source>
</evidence>
<dbReference type="PANTHER" id="PTHR46743:SF2">
    <property type="entry name" value="TEICHOIC ACIDS EXPORT ATP-BINDING PROTEIN TAGH"/>
    <property type="match status" value="1"/>
</dbReference>
<dbReference type="InterPro" id="IPR003593">
    <property type="entry name" value="AAA+_ATPase"/>
</dbReference>
<dbReference type="SMART" id="SM00382">
    <property type="entry name" value="AAA"/>
    <property type="match status" value="1"/>
</dbReference>
<dbReference type="InterPro" id="IPR003439">
    <property type="entry name" value="ABC_transporter-like_ATP-bd"/>
</dbReference>
<evidence type="ECO:0000313" key="6">
    <source>
        <dbReference type="EMBL" id="CAB4330925.1"/>
    </source>
</evidence>
<proteinExistence type="inferred from homology"/>
<dbReference type="PANTHER" id="PTHR46743">
    <property type="entry name" value="TEICHOIC ACIDS EXPORT ATP-BINDING PROTEIN TAGH"/>
    <property type="match status" value="1"/>
</dbReference>
<evidence type="ECO:0000313" key="10">
    <source>
        <dbReference type="EMBL" id="CAB5013140.1"/>
    </source>
</evidence>
<dbReference type="GO" id="GO:0005524">
    <property type="term" value="F:ATP binding"/>
    <property type="evidence" value="ECO:0007669"/>
    <property type="project" value="UniProtKB-KW"/>
</dbReference>